<dbReference type="InterPro" id="IPR036259">
    <property type="entry name" value="MFS_trans_sf"/>
</dbReference>
<dbReference type="PANTHER" id="PTHR23504:SF15">
    <property type="entry name" value="MAJOR FACILITATOR SUPERFAMILY (MFS) PROFILE DOMAIN-CONTAINING PROTEIN"/>
    <property type="match status" value="1"/>
</dbReference>
<evidence type="ECO:0000256" key="5">
    <source>
        <dbReference type="ARBA" id="ARBA00023136"/>
    </source>
</evidence>
<proteinExistence type="predicted"/>
<keyword evidence="3 7" id="KW-0812">Transmembrane</keyword>
<dbReference type="SUPFAM" id="SSF103473">
    <property type="entry name" value="MFS general substrate transporter"/>
    <property type="match status" value="1"/>
</dbReference>
<name>A0AAD5VPG0_9AGAR</name>
<accession>A0AAD5VPG0</accession>
<feature type="transmembrane region" description="Helical" evidence="7">
    <location>
        <begin position="132"/>
        <end position="154"/>
    </location>
</feature>
<evidence type="ECO:0000256" key="6">
    <source>
        <dbReference type="SAM" id="MobiDB-lite"/>
    </source>
</evidence>
<feature type="transmembrane region" description="Helical" evidence="7">
    <location>
        <begin position="228"/>
        <end position="254"/>
    </location>
</feature>
<gene>
    <name evidence="8" type="ORF">NP233_g7351</name>
</gene>
<dbReference type="EMBL" id="JANIEX010000530">
    <property type="protein sequence ID" value="KAJ3565894.1"/>
    <property type="molecule type" value="Genomic_DNA"/>
</dbReference>
<feature type="transmembrane region" description="Helical" evidence="7">
    <location>
        <begin position="274"/>
        <end position="293"/>
    </location>
</feature>
<evidence type="ECO:0000256" key="7">
    <source>
        <dbReference type="SAM" id="Phobius"/>
    </source>
</evidence>
<comment type="caution">
    <text evidence="8">The sequence shown here is derived from an EMBL/GenBank/DDBJ whole genome shotgun (WGS) entry which is preliminary data.</text>
</comment>
<sequence>MNTSPTNVDEETPLLSSPKLRQKGQVTPLPKLQVGIALLLELCEPITSQVIYPFINELVGNLDIIGGDKRKVGYYAGLIESLFFATEALTTLQWGRLSDRTGRKPVMLLGLFGVKKSIIGELTDTSNRAEAYALLPVAWAAGVTVGPLIGGSLSNPHKRFPKVFTHQFWIDYPYFLPCLASAGIVFAFIIITYFFFKETLPKREWRSMLSESTLTDSPREIQSSLREILVWPVLISIANYISLAFLDIMLNALLPLLFAMPIELGGLGFDPPTIGYILGSYGAAVGIFSIFFSAKILRRFGEKTVFSAGTASFIPIFLLMPAMSICARTWGVGASVWTLVSIELLLMLMVNMAYGPIFIYITASADRRSLGATNGLSQTSVSVHAIAGGYVFYQSMFGEKKELMIEVKC</sequence>
<dbReference type="InterPro" id="IPR011701">
    <property type="entry name" value="MFS"/>
</dbReference>
<protein>
    <recommendedName>
        <fullName evidence="10">Major facilitator superfamily (MFS) profile domain-containing protein</fullName>
    </recommendedName>
</protein>
<keyword evidence="2" id="KW-0813">Transport</keyword>
<evidence type="ECO:0008006" key="10">
    <source>
        <dbReference type="Google" id="ProtNLM"/>
    </source>
</evidence>
<keyword evidence="9" id="KW-1185">Reference proteome</keyword>
<evidence type="ECO:0000313" key="9">
    <source>
        <dbReference type="Proteomes" id="UP001213000"/>
    </source>
</evidence>
<feature type="region of interest" description="Disordered" evidence="6">
    <location>
        <begin position="1"/>
        <end position="20"/>
    </location>
</feature>
<dbReference type="PANTHER" id="PTHR23504">
    <property type="entry name" value="MAJOR FACILITATOR SUPERFAMILY DOMAIN-CONTAINING PROTEIN 10"/>
    <property type="match status" value="1"/>
</dbReference>
<keyword evidence="5 7" id="KW-0472">Membrane</keyword>
<feature type="transmembrane region" description="Helical" evidence="7">
    <location>
        <begin position="336"/>
        <end position="361"/>
    </location>
</feature>
<keyword evidence="4 7" id="KW-1133">Transmembrane helix</keyword>
<feature type="transmembrane region" description="Helical" evidence="7">
    <location>
        <begin position="174"/>
        <end position="196"/>
    </location>
</feature>
<dbReference type="GO" id="GO:0016020">
    <property type="term" value="C:membrane"/>
    <property type="evidence" value="ECO:0007669"/>
    <property type="project" value="UniProtKB-SubCell"/>
</dbReference>
<feature type="transmembrane region" description="Helical" evidence="7">
    <location>
        <begin position="305"/>
        <end position="330"/>
    </location>
</feature>
<dbReference type="Pfam" id="PF07690">
    <property type="entry name" value="MFS_1"/>
    <property type="match status" value="1"/>
</dbReference>
<comment type="subcellular location">
    <subcellularLocation>
        <location evidence="1">Membrane</location>
        <topology evidence="1">Multi-pass membrane protein</topology>
    </subcellularLocation>
</comment>
<organism evidence="8 9">
    <name type="scientific">Leucocoprinus birnbaumii</name>
    <dbReference type="NCBI Taxonomy" id="56174"/>
    <lineage>
        <taxon>Eukaryota</taxon>
        <taxon>Fungi</taxon>
        <taxon>Dikarya</taxon>
        <taxon>Basidiomycota</taxon>
        <taxon>Agaricomycotina</taxon>
        <taxon>Agaricomycetes</taxon>
        <taxon>Agaricomycetidae</taxon>
        <taxon>Agaricales</taxon>
        <taxon>Agaricineae</taxon>
        <taxon>Agaricaceae</taxon>
        <taxon>Leucocoprinus</taxon>
    </lineage>
</organism>
<evidence type="ECO:0000313" key="8">
    <source>
        <dbReference type="EMBL" id="KAJ3565894.1"/>
    </source>
</evidence>
<evidence type="ECO:0000256" key="3">
    <source>
        <dbReference type="ARBA" id="ARBA00022692"/>
    </source>
</evidence>
<reference evidence="8" key="1">
    <citation type="submission" date="2022-07" db="EMBL/GenBank/DDBJ databases">
        <title>Genome Sequence of Leucocoprinus birnbaumii.</title>
        <authorList>
            <person name="Buettner E."/>
        </authorList>
    </citation>
    <scope>NUCLEOTIDE SEQUENCE</scope>
    <source>
        <strain evidence="8">VT141</strain>
    </source>
</reference>
<dbReference type="AlphaFoldDB" id="A0AAD5VPG0"/>
<evidence type="ECO:0000256" key="1">
    <source>
        <dbReference type="ARBA" id="ARBA00004141"/>
    </source>
</evidence>
<dbReference type="Proteomes" id="UP001213000">
    <property type="component" value="Unassembled WGS sequence"/>
</dbReference>
<evidence type="ECO:0000256" key="2">
    <source>
        <dbReference type="ARBA" id="ARBA00022448"/>
    </source>
</evidence>
<dbReference type="Gene3D" id="1.20.1250.20">
    <property type="entry name" value="MFS general substrate transporter like domains"/>
    <property type="match status" value="1"/>
</dbReference>
<dbReference type="GO" id="GO:0022857">
    <property type="term" value="F:transmembrane transporter activity"/>
    <property type="evidence" value="ECO:0007669"/>
    <property type="project" value="InterPro"/>
</dbReference>
<evidence type="ECO:0000256" key="4">
    <source>
        <dbReference type="ARBA" id="ARBA00022989"/>
    </source>
</evidence>